<keyword evidence="1 2" id="KW-0732">Signal</keyword>
<evidence type="ECO:0000256" key="1">
    <source>
        <dbReference type="ARBA" id="ARBA00022729"/>
    </source>
</evidence>
<dbReference type="Pfam" id="PF11175">
    <property type="entry name" value="DUF2961"/>
    <property type="match status" value="1"/>
</dbReference>
<dbReference type="InterPro" id="IPR013517">
    <property type="entry name" value="FG-GAP"/>
</dbReference>
<dbReference type="SUPFAM" id="SSF69318">
    <property type="entry name" value="Integrin alpha N-terminal domain"/>
    <property type="match status" value="1"/>
</dbReference>
<name>A0ABQ5R253_9ACTN</name>
<protein>
    <recommendedName>
        <fullName evidence="5">DUF2961 domain-containing protein</fullName>
    </recommendedName>
</protein>
<dbReference type="Proteomes" id="UP001144280">
    <property type="component" value="Unassembled WGS sequence"/>
</dbReference>
<evidence type="ECO:0008006" key="5">
    <source>
        <dbReference type="Google" id="ProtNLM"/>
    </source>
</evidence>
<reference evidence="3" key="1">
    <citation type="submission" date="2022-12" db="EMBL/GenBank/DDBJ databases">
        <title>New Phytohabitans aurantiacus sp. RD004123 nov., an actinomycete isolated from soil.</title>
        <authorList>
            <person name="Triningsih D.W."/>
            <person name="Harunari E."/>
            <person name="Igarashi Y."/>
        </authorList>
    </citation>
    <scope>NUCLEOTIDE SEQUENCE</scope>
    <source>
        <strain evidence="3">RD004123</strain>
    </source>
</reference>
<proteinExistence type="predicted"/>
<dbReference type="PANTHER" id="PTHR46580">
    <property type="entry name" value="SENSOR KINASE-RELATED"/>
    <property type="match status" value="1"/>
</dbReference>
<dbReference type="Gene3D" id="2.130.10.130">
    <property type="entry name" value="Integrin alpha, N-terminal"/>
    <property type="match status" value="1"/>
</dbReference>
<comment type="caution">
    <text evidence="3">The sequence shown here is derived from an EMBL/GenBank/DDBJ whole genome shotgun (WGS) entry which is preliminary data.</text>
</comment>
<dbReference type="InterPro" id="IPR028994">
    <property type="entry name" value="Integrin_alpha_N"/>
</dbReference>
<organism evidence="3 4">
    <name type="scientific">Phytohabitans aurantiacus</name>
    <dbReference type="NCBI Taxonomy" id="3016789"/>
    <lineage>
        <taxon>Bacteria</taxon>
        <taxon>Bacillati</taxon>
        <taxon>Actinomycetota</taxon>
        <taxon>Actinomycetes</taxon>
        <taxon>Micromonosporales</taxon>
        <taxon>Micromonosporaceae</taxon>
    </lineage>
</organism>
<feature type="signal peptide" evidence="2">
    <location>
        <begin position="1"/>
        <end position="22"/>
    </location>
</feature>
<gene>
    <name evidence="3" type="ORF">Pa4123_52270</name>
</gene>
<sequence length="982" mass="103584">MSRLLTLAVLAAVGLVPAAAPAEAIVAAPAATTVSAPTRVVGWDTYRRLDLLPYLPTDGETRQFSSFDRSGGNTSDGGDNRYSCLRTTADGCVLAEAAGAGEIASIWFTRFDGDLSGLGRLKIVLDGQTVLDAAVSDVVDGDLGAPFEHPLVANAEQSSGGVYIKVPMPYRSSMRVTVQNNPGFYHLSYRRFPDPAGVTTFNPADRADDVLAKLKAAGSADPKPAQPGTVTLTRTLTLPAGRQATPVTLTGSGAITTLRLRLPQVSGHDPADDKILAGTRLRIAFDGHTTVDAPVGEFFGSGLGEYRVDSLLFAVDPAASGWYTTWWPMPYATSATVTLVNASGQAAVNADLSVTYASDPQWSSALALGGDAGYFTALSRRGDVEYGADWIFAELGGRGKVVGVSHTMSSTDGGPFGRTYLEGDERIHVDGSRSPQWHGTGTEDFYSGGWYFVNGLFSAPLTGHSAYERRDENNCVYACDAAYRIMLSDAVPFQSRLRFGIEHGGTNVNLASYGSTTFLYTQASRGGRLTDTLDTGDPAARTAHAYTEAGSASQADLAAVFEGDHDHVTVTDQVRATAGAVSFQMAIDPANRGVLLRRLSDQLQGYQAAQVLVDGVPAGLWSQPLGNPHQRWLEDGFALPASLTAGRAAITIRLEPLPGAPAWTAARYTTTSLVSPVRTRSLGGTDVDGDGRDDILSFHGATVQVALSTGGAFAPATAWHSDFGSPTGRWLTGDVDGDGRDDILSIGQPGIDVALSTGTAFAARTRWHDDLARTGGWLLTGDVDGDGRDDIVTADQAAAVDVALSTGTAFAAPKRWHDFFAPSGETPALADVDGDGRDDLITFTHQSPWATVYVALSTGAGFAPARRWHDFFAPAGETPRTGDVDGDGLADIVTFTQGVEADVYVALSTGTSFGPGQRWHDYFGPAGEYPRTGDVDGNGLADLVTFTRTPAADVFVATSDSWTFSPSRLWHDTFGFPADAVR</sequence>
<keyword evidence="4" id="KW-1185">Reference proteome</keyword>
<evidence type="ECO:0000313" key="4">
    <source>
        <dbReference type="Proteomes" id="UP001144280"/>
    </source>
</evidence>
<dbReference type="Pfam" id="PF13517">
    <property type="entry name" value="FG-GAP_3"/>
    <property type="match status" value="3"/>
</dbReference>
<dbReference type="RefSeq" id="WP_281899952.1">
    <property type="nucleotide sequence ID" value="NZ_BSDI01000029.1"/>
</dbReference>
<feature type="chain" id="PRO_5046102302" description="DUF2961 domain-containing protein" evidence="2">
    <location>
        <begin position="23"/>
        <end position="982"/>
    </location>
</feature>
<dbReference type="PANTHER" id="PTHR46580:SF2">
    <property type="entry name" value="MAM DOMAIN-CONTAINING PROTEIN"/>
    <property type="match status" value="1"/>
</dbReference>
<accession>A0ABQ5R253</accession>
<dbReference type="InterPro" id="IPR021345">
    <property type="entry name" value="DUF2961"/>
</dbReference>
<dbReference type="Gene3D" id="2.60.120.1390">
    <property type="match status" value="3"/>
</dbReference>
<evidence type="ECO:0000256" key="2">
    <source>
        <dbReference type="SAM" id="SignalP"/>
    </source>
</evidence>
<evidence type="ECO:0000313" key="3">
    <source>
        <dbReference type="EMBL" id="GLH99951.1"/>
    </source>
</evidence>
<dbReference type="EMBL" id="BSDI01000029">
    <property type="protein sequence ID" value="GLH99951.1"/>
    <property type="molecule type" value="Genomic_DNA"/>
</dbReference>